<dbReference type="Gene3D" id="2.120.10.30">
    <property type="entry name" value="TolB, C-terminal domain"/>
    <property type="match status" value="1"/>
</dbReference>
<dbReference type="AlphaFoldDB" id="A0A6J8BJP0"/>
<dbReference type="EMBL" id="CACVKT020003274">
    <property type="protein sequence ID" value="CAC5382889.1"/>
    <property type="molecule type" value="Genomic_DNA"/>
</dbReference>
<evidence type="ECO:0000313" key="1">
    <source>
        <dbReference type="EMBL" id="CAC5382889.1"/>
    </source>
</evidence>
<reference evidence="1 2" key="1">
    <citation type="submission" date="2020-06" db="EMBL/GenBank/DDBJ databases">
        <authorList>
            <person name="Li R."/>
            <person name="Bekaert M."/>
        </authorList>
    </citation>
    <scope>NUCLEOTIDE SEQUENCE [LARGE SCALE GENOMIC DNA]</scope>
    <source>
        <strain evidence="2">wild</strain>
    </source>
</reference>
<name>A0A6J8BJP0_MYTCO</name>
<keyword evidence="2" id="KW-1185">Reference proteome</keyword>
<dbReference type="Proteomes" id="UP000507470">
    <property type="component" value="Unassembled WGS sequence"/>
</dbReference>
<dbReference type="SUPFAM" id="SSF101898">
    <property type="entry name" value="NHL repeat"/>
    <property type="match status" value="1"/>
</dbReference>
<evidence type="ECO:0000313" key="2">
    <source>
        <dbReference type="Proteomes" id="UP000507470"/>
    </source>
</evidence>
<dbReference type="InterPro" id="IPR011042">
    <property type="entry name" value="6-blade_b-propeller_TolB-like"/>
</dbReference>
<evidence type="ECO:0008006" key="3">
    <source>
        <dbReference type="Google" id="ProtNLM"/>
    </source>
</evidence>
<gene>
    <name evidence="1" type="ORF">MCOR_18679</name>
</gene>
<organism evidence="1 2">
    <name type="scientific">Mytilus coruscus</name>
    <name type="common">Sea mussel</name>
    <dbReference type="NCBI Taxonomy" id="42192"/>
    <lineage>
        <taxon>Eukaryota</taxon>
        <taxon>Metazoa</taxon>
        <taxon>Spiralia</taxon>
        <taxon>Lophotrochozoa</taxon>
        <taxon>Mollusca</taxon>
        <taxon>Bivalvia</taxon>
        <taxon>Autobranchia</taxon>
        <taxon>Pteriomorphia</taxon>
        <taxon>Mytilida</taxon>
        <taxon>Mytiloidea</taxon>
        <taxon>Mytilidae</taxon>
        <taxon>Mytilinae</taxon>
        <taxon>Mytilus</taxon>
    </lineage>
</organism>
<proteinExistence type="predicted"/>
<dbReference type="OrthoDB" id="6135363at2759"/>
<protein>
    <recommendedName>
        <fullName evidence="3">TRIM2_3</fullName>
    </recommendedName>
</protein>
<sequence length="462" mass="52685">MIELAEGYKLTLKKIKTFSSELVMKLSNYEKGRSTLSSFKSSEDFKYEIEKQIIMSREKVLKDEVEMHTKKLLKELDQRWDLLKQSVNDADNISQKINKDLEFRTESLTNALASVKTFDVFQAYKEEKAARNRSIEPVNARFKRLPQYVPGKLQIQQALHGELTESDDDDYQYALDQYEPKVIKQYKTGLKSIAQIVCCDDDGTLWMRDNNTKKIQKMKFSNGLVHIAQRLQFVTAGMALSLQGDLLFSIAEPNLILFSHNTGEMIESKYSVAPLITGPIHITKEDKIIIRAGKKGPLFPVNGSIKVIVMDTDGTTEKVYDLDNNGKPIFSAPQRITTDSDNNIYVLDCLNKDWSGRIMALDKTKGVRWIYSGNPDINNAFKPRDLVPTNLNNVIVTDKDSHMIHILNISGQCIYYLNTWDQLGIKLPYSVDIDNSGTLYIGCFTYQNEPNEAKIYTVSGFY</sequence>
<accession>A0A6J8BJP0</accession>